<proteinExistence type="predicted"/>
<dbReference type="Proteomes" id="UP000004982">
    <property type="component" value="Unassembled WGS sequence"/>
</dbReference>
<reference evidence="1 2" key="1">
    <citation type="submission" date="2011-05" db="EMBL/GenBank/DDBJ databases">
        <authorList>
            <person name="Muzny D."/>
            <person name="Qin X."/>
            <person name="Deng J."/>
            <person name="Jiang H."/>
            <person name="Liu Y."/>
            <person name="Qu J."/>
            <person name="Song X.-Z."/>
            <person name="Zhang L."/>
            <person name="Thornton R."/>
            <person name="Coyle M."/>
            <person name="Francisco L."/>
            <person name="Jackson L."/>
            <person name="Javaid M."/>
            <person name="Korchina V."/>
            <person name="Kovar C."/>
            <person name="Mata R."/>
            <person name="Mathew T."/>
            <person name="Ngo R."/>
            <person name="Nguyen L."/>
            <person name="Nguyen N."/>
            <person name="Okwuonu G."/>
            <person name="Ongeri F."/>
            <person name="Pham C."/>
            <person name="Simmons D."/>
            <person name="Wilczek-Boney K."/>
            <person name="Hale W."/>
            <person name="Jakkamsetti A."/>
            <person name="Pham P."/>
            <person name="Ruth R."/>
            <person name="San Lucas F."/>
            <person name="Warren J."/>
            <person name="Zhang J."/>
            <person name="Zhao Z."/>
            <person name="Zhou C."/>
            <person name="Zhu D."/>
            <person name="Lee S."/>
            <person name="Bess C."/>
            <person name="Blankenburg K."/>
            <person name="Forbes L."/>
            <person name="Fu Q."/>
            <person name="Gubbala S."/>
            <person name="Hirani K."/>
            <person name="Jayaseelan J.C."/>
            <person name="Lara F."/>
            <person name="Munidasa M."/>
            <person name="Palculict T."/>
            <person name="Patil S."/>
            <person name="Pu L.-L."/>
            <person name="Saada N."/>
            <person name="Tang L."/>
            <person name="Weissenberger G."/>
            <person name="Zhu Y."/>
            <person name="Hemphill L."/>
            <person name="Shang Y."/>
            <person name="Youmans B."/>
            <person name="Ayvaz T."/>
            <person name="Ross M."/>
            <person name="Santibanez J."/>
            <person name="Aqrawi P."/>
            <person name="Gross S."/>
            <person name="Joshi V."/>
            <person name="Fowler G."/>
            <person name="Nazareth L."/>
            <person name="Reid J."/>
            <person name="Worley K."/>
            <person name="Petrosino J."/>
            <person name="Highlander S."/>
            <person name="Gibbs R."/>
        </authorList>
    </citation>
    <scope>NUCLEOTIDE SEQUENCE [LARGE SCALE GENOMIC DNA]</scope>
    <source>
        <strain evidence="1 2">ATCC 33926</strain>
    </source>
</reference>
<organism evidence="1 2">
    <name type="scientific">Neisseria macacae ATCC 33926</name>
    <dbReference type="NCBI Taxonomy" id="997348"/>
    <lineage>
        <taxon>Bacteria</taxon>
        <taxon>Pseudomonadati</taxon>
        <taxon>Pseudomonadota</taxon>
        <taxon>Betaproteobacteria</taxon>
        <taxon>Neisseriales</taxon>
        <taxon>Neisseriaceae</taxon>
        <taxon>Neisseria</taxon>
    </lineage>
</organism>
<sequence length="78" mass="9014">MIFLPQENLQQKFIHYILHERSSENAASTKLKLILPFSECEACSQARPIQISARLVRTHQRRQECGLYSLTSCPVKLL</sequence>
<protein>
    <submittedName>
        <fullName evidence="1">Mn2+/Zn2+ ABC superfamily ATP binding cassette transporter permease protein</fullName>
    </submittedName>
</protein>
<evidence type="ECO:0000313" key="2">
    <source>
        <dbReference type="Proteomes" id="UP000004982"/>
    </source>
</evidence>
<accession>A0AA36XJU4</accession>
<name>A0AA36XJU4_9NEIS</name>
<comment type="caution">
    <text evidence="1">The sequence shown here is derived from an EMBL/GenBank/DDBJ whole genome shotgun (WGS) entry which is preliminary data.</text>
</comment>
<dbReference type="EMBL" id="AFQE01000104">
    <property type="protein sequence ID" value="EGQ76146.1"/>
    <property type="molecule type" value="Genomic_DNA"/>
</dbReference>
<evidence type="ECO:0000313" key="1">
    <source>
        <dbReference type="EMBL" id="EGQ76146.1"/>
    </source>
</evidence>
<dbReference type="AlphaFoldDB" id="A0AA36XJU4"/>
<gene>
    <name evidence="1" type="ORF">HMPREF9418_2147</name>
</gene>